<dbReference type="Pfam" id="PF06429">
    <property type="entry name" value="Flg_bbr_C"/>
    <property type="match status" value="1"/>
</dbReference>
<reference evidence="6 7" key="1">
    <citation type="submission" date="2016-03" db="EMBL/GenBank/DDBJ databases">
        <title>Draft genome sequence of Paenibacillus glacialis DSM 22343.</title>
        <authorList>
            <person name="Shin S.-K."/>
            <person name="Yi H."/>
        </authorList>
    </citation>
    <scope>NUCLEOTIDE SEQUENCE [LARGE SCALE GENOMIC DNA]</scope>
    <source>
        <strain evidence="6 7">DSM 22343</strain>
    </source>
</reference>
<dbReference type="NCBIfam" id="TIGR03506">
    <property type="entry name" value="FlgEFG_subfam"/>
    <property type="match status" value="1"/>
</dbReference>
<dbReference type="InterPro" id="IPR020013">
    <property type="entry name" value="Flagellar_FlgE/F/G"/>
</dbReference>
<dbReference type="EMBL" id="LVJH01000017">
    <property type="protein sequence ID" value="OAB42910.1"/>
    <property type="molecule type" value="Genomic_DNA"/>
</dbReference>
<dbReference type="Proteomes" id="UP000076967">
    <property type="component" value="Unassembled WGS sequence"/>
</dbReference>
<dbReference type="PANTHER" id="PTHR30435:SF19">
    <property type="entry name" value="FLAGELLAR BASAL-BODY ROD PROTEIN FLGG"/>
    <property type="match status" value="1"/>
</dbReference>
<dbReference type="GO" id="GO:0071978">
    <property type="term" value="P:bacterial-type flagellum-dependent swarming motility"/>
    <property type="evidence" value="ECO:0007669"/>
    <property type="project" value="TreeGrafter"/>
</dbReference>
<name>A0A162Q4Z4_9BACL</name>
<gene>
    <name evidence="6" type="ORF">PGLA_10665</name>
</gene>
<keyword evidence="6" id="KW-0969">Cilium</keyword>
<feature type="domain" description="Flagellar basal-body/hook protein C-terminal" evidence="4">
    <location>
        <begin position="227"/>
        <end position="272"/>
    </location>
</feature>
<dbReference type="GO" id="GO:0009425">
    <property type="term" value="C:bacterial-type flagellum basal body"/>
    <property type="evidence" value="ECO:0007669"/>
    <property type="project" value="UniProtKB-SubCell"/>
</dbReference>
<sequence length="274" mass="29557">MNNSMISAAVSMNSMQSRLDLIADNIANMDTNGYKRKENSFEDVLTRVQQHPKDFKSSVRATPLGYNLGFGVKLASVSTNMEQGALLNTGIPTDLAIEGNGLFAVKSNGAVAYTREGAFHFVPDPTDAASMVLVNNVGDIVLNRTDNPIKVPANGKVAIDAEGKVWTSKGNEPRVQAGQIQVVEPQRPEGLVQMDGNKFVLANGVTINDVFGTTKTDVNLPEGLSIRSGYQEKSNVDLTVEMTDMVQVQRAYQLMARSLTSSDTMMGLANNLRG</sequence>
<evidence type="ECO:0000256" key="1">
    <source>
        <dbReference type="ARBA" id="ARBA00009677"/>
    </source>
</evidence>
<keyword evidence="6" id="KW-0966">Cell projection</keyword>
<proteinExistence type="inferred from homology"/>
<feature type="domain" description="Flagellar hook protein FlgE/F/G-like D1" evidence="5">
    <location>
        <begin position="96"/>
        <end position="165"/>
    </location>
</feature>
<evidence type="ECO:0000259" key="4">
    <source>
        <dbReference type="Pfam" id="PF06429"/>
    </source>
</evidence>
<comment type="similarity">
    <text evidence="1 2">Belongs to the flagella basal body rod proteins family.</text>
</comment>
<keyword evidence="6" id="KW-0282">Flagellum</keyword>
<evidence type="ECO:0000313" key="6">
    <source>
        <dbReference type="EMBL" id="OAB42910.1"/>
    </source>
</evidence>
<evidence type="ECO:0000313" key="7">
    <source>
        <dbReference type="Proteomes" id="UP000076967"/>
    </source>
</evidence>
<dbReference type="OrthoDB" id="9800375at2"/>
<dbReference type="InterPro" id="IPR010930">
    <property type="entry name" value="Flg_bb/hook_C_dom"/>
</dbReference>
<evidence type="ECO:0000259" key="3">
    <source>
        <dbReference type="Pfam" id="PF00460"/>
    </source>
</evidence>
<feature type="domain" description="Flagellar basal body rod protein N-terminal" evidence="3">
    <location>
        <begin position="12"/>
        <end position="35"/>
    </location>
</feature>
<dbReference type="InterPro" id="IPR053967">
    <property type="entry name" value="LlgE_F_G-like_D1"/>
</dbReference>
<comment type="caution">
    <text evidence="6">The sequence shown here is derived from an EMBL/GenBank/DDBJ whole genome shotgun (WGS) entry which is preliminary data.</text>
</comment>
<comment type="subcellular location">
    <subcellularLocation>
        <location evidence="2">Bacterial flagellum basal body</location>
    </subcellularLocation>
</comment>
<evidence type="ECO:0000259" key="5">
    <source>
        <dbReference type="Pfam" id="PF22692"/>
    </source>
</evidence>
<protein>
    <submittedName>
        <fullName evidence="6">Flagellar biosynthesis protein FlgG</fullName>
    </submittedName>
</protein>
<organism evidence="6 7">
    <name type="scientific">Paenibacillus glacialis</name>
    <dbReference type="NCBI Taxonomy" id="494026"/>
    <lineage>
        <taxon>Bacteria</taxon>
        <taxon>Bacillati</taxon>
        <taxon>Bacillota</taxon>
        <taxon>Bacilli</taxon>
        <taxon>Bacillales</taxon>
        <taxon>Paenibacillaceae</taxon>
        <taxon>Paenibacillus</taxon>
    </lineage>
</organism>
<dbReference type="Pfam" id="PF22692">
    <property type="entry name" value="LlgE_F_G_D1"/>
    <property type="match status" value="1"/>
</dbReference>
<evidence type="ECO:0000256" key="2">
    <source>
        <dbReference type="RuleBase" id="RU362116"/>
    </source>
</evidence>
<dbReference type="InterPro" id="IPR001444">
    <property type="entry name" value="Flag_bb_rod_N"/>
</dbReference>
<dbReference type="SUPFAM" id="SSF117143">
    <property type="entry name" value="Flagellar hook protein flgE"/>
    <property type="match status" value="1"/>
</dbReference>
<dbReference type="InterPro" id="IPR037925">
    <property type="entry name" value="FlgE/F/G-like"/>
</dbReference>
<dbReference type="STRING" id="494026.PGLA_10665"/>
<keyword evidence="2" id="KW-0975">Bacterial flagellum</keyword>
<keyword evidence="7" id="KW-1185">Reference proteome</keyword>
<dbReference type="Pfam" id="PF00460">
    <property type="entry name" value="Flg_bb_rod"/>
    <property type="match status" value="1"/>
</dbReference>
<dbReference type="PANTHER" id="PTHR30435">
    <property type="entry name" value="FLAGELLAR PROTEIN"/>
    <property type="match status" value="1"/>
</dbReference>
<dbReference type="RefSeq" id="WP_068532354.1">
    <property type="nucleotide sequence ID" value="NZ_LVJH01000017.1"/>
</dbReference>
<dbReference type="AlphaFoldDB" id="A0A162Q4Z4"/>
<accession>A0A162Q4Z4</accession>